<dbReference type="EMBL" id="BAABRN010000002">
    <property type="protein sequence ID" value="GAA5500516.1"/>
    <property type="molecule type" value="Genomic_DNA"/>
</dbReference>
<dbReference type="SUPFAM" id="SSF55073">
    <property type="entry name" value="Nucleotide cyclase"/>
    <property type="match status" value="1"/>
</dbReference>
<evidence type="ECO:0000259" key="2">
    <source>
        <dbReference type="PROSITE" id="PS50887"/>
    </source>
</evidence>
<dbReference type="Pfam" id="PF00990">
    <property type="entry name" value="GGDEF"/>
    <property type="match status" value="1"/>
</dbReference>
<sequence length="790" mass="87619">MAKLHLLPEARQQLLEWLAQAQAAGDLWAQSKALYALGRLSYHSFNGGDLAEALSFYKEGLELAQQTPDMALEARLYNAVATTSLQLGTYDQAVEAFSLGLQIAKRSEDKSIELLFSHNIAGFHADSGNYLQALTEFKKALTIAKEAHIEGYILIILMNLASIYNSLERYQEALGVAAELKPYLATHPAMTVALAELESQAFLGLGQAAAAWERASEGLRHLEEDGDERLTKEKLSLLLNQAGAAMQLGRLEESGELLAQAAALADQSQAEQLHGSRTLACLKRAQAELLELRGDHAAALHLLKGYVQLEHKIRERSKAAQEYSVSIYGRMQLLEREAQLERQRSEELLQANQTLRAAQSALEFQARYDALTGLCNRSYFQHLTAQALAELGEGEQVALIFIDIDNFKAVNDLYGHAAGDELLREVASRLRGVARGQLVARMGGDEFMVLQRGQHDATQTAYQILQALAQPLALASGDVIEITASAGLAFAPDDSLDATLLQQQADLAMYTTKRQQYNTVLRYSPELGTERENRLRLEKELRGAVARGELELHYQGRFVLSDRALDGFEALVRWNHPRLGRLSPLAFIPLAEQTRLVLPLGKWVMRESCRQARAWGFNERGLTMSFNVSALQFEDDDFVQTVQDALTASGLIPARLLLEITETLILRDLERAKIKIQQLHGLGVQVTMDDFGTGYSTLSVLQTLPLNHLKIDRSFVQQVQQKSDPNNPARFVLETILRLAHRLDMQVTAEGVETAEQLELLGQLGCDHVQGYYLGRPQAAAQIEAEFELG</sequence>
<accession>A0ABP9V739</accession>
<dbReference type="Proteomes" id="UP001458946">
    <property type="component" value="Unassembled WGS sequence"/>
</dbReference>
<dbReference type="PANTHER" id="PTHR44757">
    <property type="entry name" value="DIGUANYLATE CYCLASE DGCP"/>
    <property type="match status" value="1"/>
</dbReference>
<dbReference type="SUPFAM" id="SSF141868">
    <property type="entry name" value="EAL domain-like"/>
    <property type="match status" value="1"/>
</dbReference>
<dbReference type="NCBIfam" id="TIGR00254">
    <property type="entry name" value="GGDEF"/>
    <property type="match status" value="1"/>
</dbReference>
<dbReference type="InterPro" id="IPR043128">
    <property type="entry name" value="Rev_trsase/Diguanyl_cyclase"/>
</dbReference>
<comment type="caution">
    <text evidence="3">The sequence shown here is derived from an EMBL/GenBank/DDBJ whole genome shotgun (WGS) entry which is preliminary data.</text>
</comment>
<feature type="domain" description="GGDEF" evidence="2">
    <location>
        <begin position="395"/>
        <end position="525"/>
    </location>
</feature>
<dbReference type="Pfam" id="PF00563">
    <property type="entry name" value="EAL"/>
    <property type="match status" value="1"/>
</dbReference>
<feature type="domain" description="EAL" evidence="1">
    <location>
        <begin position="534"/>
        <end position="790"/>
    </location>
</feature>
<dbReference type="InterPro" id="IPR029787">
    <property type="entry name" value="Nucleotide_cyclase"/>
</dbReference>
<dbReference type="InterPro" id="IPR052155">
    <property type="entry name" value="Biofilm_reg_signaling"/>
</dbReference>
<dbReference type="SMART" id="SM00052">
    <property type="entry name" value="EAL"/>
    <property type="match status" value="1"/>
</dbReference>
<dbReference type="Gene3D" id="1.25.40.10">
    <property type="entry name" value="Tetratricopeptide repeat domain"/>
    <property type="match status" value="1"/>
</dbReference>
<name>A0ABP9V739_9DEIO</name>
<dbReference type="PANTHER" id="PTHR44757:SF2">
    <property type="entry name" value="BIOFILM ARCHITECTURE MAINTENANCE PROTEIN MBAA"/>
    <property type="match status" value="1"/>
</dbReference>
<dbReference type="Gene3D" id="3.20.20.450">
    <property type="entry name" value="EAL domain"/>
    <property type="match status" value="1"/>
</dbReference>
<reference evidence="3 4" key="1">
    <citation type="submission" date="2024-02" db="EMBL/GenBank/DDBJ databases">
        <title>Deinococcus xinjiangensis NBRC 107630.</title>
        <authorList>
            <person name="Ichikawa N."/>
            <person name="Katano-Makiyama Y."/>
            <person name="Hidaka K."/>
        </authorList>
    </citation>
    <scope>NUCLEOTIDE SEQUENCE [LARGE SCALE GENOMIC DNA]</scope>
    <source>
        <strain evidence="3 4">NBRC 107630</strain>
    </source>
</reference>
<evidence type="ECO:0008006" key="5">
    <source>
        <dbReference type="Google" id="ProtNLM"/>
    </source>
</evidence>
<proteinExistence type="predicted"/>
<evidence type="ECO:0000313" key="3">
    <source>
        <dbReference type="EMBL" id="GAA5500516.1"/>
    </source>
</evidence>
<keyword evidence="4" id="KW-1185">Reference proteome</keyword>
<dbReference type="PROSITE" id="PS50883">
    <property type="entry name" value="EAL"/>
    <property type="match status" value="1"/>
</dbReference>
<dbReference type="CDD" id="cd01948">
    <property type="entry name" value="EAL"/>
    <property type="match status" value="1"/>
</dbReference>
<gene>
    <name evidence="3" type="ORF">Dxin01_00237</name>
</gene>
<dbReference type="SMART" id="SM00267">
    <property type="entry name" value="GGDEF"/>
    <property type="match status" value="1"/>
</dbReference>
<dbReference type="PROSITE" id="PS50887">
    <property type="entry name" value="GGDEF"/>
    <property type="match status" value="1"/>
</dbReference>
<dbReference type="RefSeq" id="WP_353540503.1">
    <property type="nucleotide sequence ID" value="NZ_BAABRN010000002.1"/>
</dbReference>
<protein>
    <recommendedName>
        <fullName evidence="5">Diguanylate cyclase/phosphodiesterase</fullName>
    </recommendedName>
</protein>
<evidence type="ECO:0000313" key="4">
    <source>
        <dbReference type="Proteomes" id="UP001458946"/>
    </source>
</evidence>
<evidence type="ECO:0000259" key="1">
    <source>
        <dbReference type="PROSITE" id="PS50883"/>
    </source>
</evidence>
<dbReference type="CDD" id="cd01949">
    <property type="entry name" value="GGDEF"/>
    <property type="match status" value="1"/>
</dbReference>
<dbReference type="InterPro" id="IPR035919">
    <property type="entry name" value="EAL_sf"/>
</dbReference>
<dbReference type="InterPro" id="IPR001633">
    <property type="entry name" value="EAL_dom"/>
</dbReference>
<dbReference type="InterPro" id="IPR011990">
    <property type="entry name" value="TPR-like_helical_dom_sf"/>
</dbReference>
<dbReference type="Gene3D" id="3.30.70.270">
    <property type="match status" value="1"/>
</dbReference>
<dbReference type="Pfam" id="PF13424">
    <property type="entry name" value="TPR_12"/>
    <property type="match status" value="1"/>
</dbReference>
<dbReference type="SUPFAM" id="SSF48452">
    <property type="entry name" value="TPR-like"/>
    <property type="match status" value="2"/>
</dbReference>
<organism evidence="3 4">
    <name type="scientific">Deinococcus xinjiangensis</name>
    <dbReference type="NCBI Taxonomy" id="457454"/>
    <lineage>
        <taxon>Bacteria</taxon>
        <taxon>Thermotogati</taxon>
        <taxon>Deinococcota</taxon>
        <taxon>Deinococci</taxon>
        <taxon>Deinococcales</taxon>
        <taxon>Deinococcaceae</taxon>
        <taxon>Deinococcus</taxon>
    </lineage>
</organism>
<dbReference type="InterPro" id="IPR000160">
    <property type="entry name" value="GGDEF_dom"/>
</dbReference>